<name>A0A0A8YRH3_ARUDO</name>
<evidence type="ECO:0000313" key="1">
    <source>
        <dbReference type="EMBL" id="JAD29026.1"/>
    </source>
</evidence>
<dbReference type="EMBL" id="GBRH01268869">
    <property type="protein sequence ID" value="JAD29026.1"/>
    <property type="molecule type" value="Transcribed_RNA"/>
</dbReference>
<sequence>MGLFIQFMQQLVCNHLNNPF</sequence>
<protein>
    <submittedName>
        <fullName evidence="1">Uncharacterized protein</fullName>
    </submittedName>
</protein>
<dbReference type="AlphaFoldDB" id="A0A0A8YRH3"/>
<reference evidence="1" key="2">
    <citation type="journal article" date="2015" name="Data Brief">
        <title>Shoot transcriptome of the giant reed, Arundo donax.</title>
        <authorList>
            <person name="Barrero R.A."/>
            <person name="Guerrero F.D."/>
            <person name="Moolhuijzen P."/>
            <person name="Goolsby J.A."/>
            <person name="Tidwell J."/>
            <person name="Bellgard S.E."/>
            <person name="Bellgard M.I."/>
        </authorList>
    </citation>
    <scope>NUCLEOTIDE SEQUENCE</scope>
    <source>
        <tissue evidence="1">Shoot tissue taken approximately 20 cm above the soil surface</tissue>
    </source>
</reference>
<organism evidence="1">
    <name type="scientific">Arundo donax</name>
    <name type="common">Giant reed</name>
    <name type="synonym">Donax arundinaceus</name>
    <dbReference type="NCBI Taxonomy" id="35708"/>
    <lineage>
        <taxon>Eukaryota</taxon>
        <taxon>Viridiplantae</taxon>
        <taxon>Streptophyta</taxon>
        <taxon>Embryophyta</taxon>
        <taxon>Tracheophyta</taxon>
        <taxon>Spermatophyta</taxon>
        <taxon>Magnoliopsida</taxon>
        <taxon>Liliopsida</taxon>
        <taxon>Poales</taxon>
        <taxon>Poaceae</taxon>
        <taxon>PACMAD clade</taxon>
        <taxon>Arundinoideae</taxon>
        <taxon>Arundineae</taxon>
        <taxon>Arundo</taxon>
    </lineage>
</organism>
<proteinExistence type="predicted"/>
<accession>A0A0A8YRH3</accession>
<reference evidence="1" key="1">
    <citation type="submission" date="2014-09" db="EMBL/GenBank/DDBJ databases">
        <authorList>
            <person name="Magalhaes I.L.F."/>
            <person name="Oliveira U."/>
            <person name="Santos F.R."/>
            <person name="Vidigal T.H.D.A."/>
            <person name="Brescovit A.D."/>
            <person name="Santos A.J."/>
        </authorList>
    </citation>
    <scope>NUCLEOTIDE SEQUENCE</scope>
    <source>
        <tissue evidence="1">Shoot tissue taken approximately 20 cm above the soil surface</tissue>
    </source>
</reference>